<proteinExistence type="predicted"/>
<dbReference type="InterPro" id="IPR029058">
    <property type="entry name" value="AB_hydrolase_fold"/>
</dbReference>
<dbReference type="InterPro" id="IPR050266">
    <property type="entry name" value="AB_hydrolase_sf"/>
</dbReference>
<keyword evidence="3" id="KW-1185">Reference proteome</keyword>
<dbReference type="EMBL" id="JAHHZF010000005">
    <property type="protein sequence ID" value="MBT9290189.1"/>
    <property type="molecule type" value="Genomic_DNA"/>
</dbReference>
<dbReference type="GO" id="GO:0016787">
    <property type="term" value="F:hydrolase activity"/>
    <property type="evidence" value="ECO:0007669"/>
    <property type="project" value="UniProtKB-KW"/>
</dbReference>
<keyword evidence="2" id="KW-0378">Hydrolase</keyword>
<comment type="caution">
    <text evidence="2">The sequence shown here is derived from an EMBL/GenBank/DDBJ whole genome shotgun (WGS) entry which is preliminary data.</text>
</comment>
<dbReference type="Gene3D" id="3.40.50.1820">
    <property type="entry name" value="alpha/beta hydrolase"/>
    <property type="match status" value="1"/>
</dbReference>
<gene>
    <name evidence="2" type="ORF">KL771_12020</name>
</gene>
<evidence type="ECO:0000313" key="2">
    <source>
        <dbReference type="EMBL" id="MBT9290189.1"/>
    </source>
</evidence>
<sequence>MKAMGLHLEIERAGDGAPWIVFGNSLLTDLSLWDEVARPLGRRFNLLRYDQRGHGRSPVPSHPLAMAELGADLIEVLDAADIDRCLYVGLSMGVPTGLAALARAPGRFGGLILVDGQAKSAPTGQTFWQERIALARAEGMAGLAEATVRRWLRPERLGTPMAERLRAMVGATPLEGFVAAASALQRYDESAVLGRIAVPTLLVAGAEDGAMPDTMRTMAAAIPQARFAAIPDAGHVPVFERPEAFLAAIADALDAWERDGGAPGRLMGGEGRR</sequence>
<dbReference type="PANTHER" id="PTHR43798">
    <property type="entry name" value="MONOACYLGLYCEROL LIPASE"/>
    <property type="match status" value="1"/>
</dbReference>
<dbReference type="Proteomes" id="UP000766595">
    <property type="component" value="Unassembled WGS sequence"/>
</dbReference>
<dbReference type="InterPro" id="IPR000073">
    <property type="entry name" value="AB_hydrolase_1"/>
</dbReference>
<reference evidence="2 3" key="1">
    <citation type="submission" date="2021-06" db="EMBL/GenBank/DDBJ databases">
        <authorList>
            <person name="Grouzdev D.S."/>
            <person name="Koziaeva V."/>
        </authorList>
    </citation>
    <scope>NUCLEOTIDE SEQUENCE [LARGE SCALE GENOMIC DNA]</scope>
    <source>
        <strain evidence="2 3">22</strain>
    </source>
</reference>
<dbReference type="SUPFAM" id="SSF53474">
    <property type="entry name" value="alpha/beta-Hydrolases"/>
    <property type="match status" value="1"/>
</dbReference>
<feature type="domain" description="AB hydrolase-1" evidence="1">
    <location>
        <begin position="18"/>
        <end position="242"/>
    </location>
</feature>
<accession>A0A947DAI3</accession>
<name>A0A947DAI3_9HYPH</name>
<dbReference type="PANTHER" id="PTHR43798:SF29">
    <property type="entry name" value="AB HYDROLASE-1 DOMAIN-CONTAINING PROTEIN"/>
    <property type="match status" value="1"/>
</dbReference>
<dbReference type="AlphaFoldDB" id="A0A947DAI3"/>
<evidence type="ECO:0000259" key="1">
    <source>
        <dbReference type="Pfam" id="PF00561"/>
    </source>
</evidence>
<dbReference type="RefSeq" id="WP_261968795.1">
    <property type="nucleotide sequence ID" value="NZ_JAHHZF010000005.1"/>
</dbReference>
<organism evidence="2 3">
    <name type="scientific">Prosthecodimorpha staleyi</name>
    <dbReference type="NCBI Taxonomy" id="2840188"/>
    <lineage>
        <taxon>Bacteria</taxon>
        <taxon>Pseudomonadati</taxon>
        <taxon>Pseudomonadota</taxon>
        <taxon>Alphaproteobacteria</taxon>
        <taxon>Hyphomicrobiales</taxon>
        <taxon>Ancalomicrobiaceae</taxon>
        <taxon>Prosthecodimorpha</taxon>
    </lineage>
</organism>
<evidence type="ECO:0000313" key="3">
    <source>
        <dbReference type="Proteomes" id="UP000766595"/>
    </source>
</evidence>
<dbReference type="Pfam" id="PF00561">
    <property type="entry name" value="Abhydrolase_1"/>
    <property type="match status" value="1"/>
</dbReference>
<protein>
    <submittedName>
        <fullName evidence="2">Alpha/beta fold hydrolase</fullName>
    </submittedName>
</protein>